<evidence type="ECO:0000256" key="4">
    <source>
        <dbReference type="ARBA" id="ARBA00022801"/>
    </source>
</evidence>
<dbReference type="EMBL" id="CAJNOJ010000151">
    <property type="protein sequence ID" value="CAF1205854.1"/>
    <property type="molecule type" value="Genomic_DNA"/>
</dbReference>
<keyword evidence="6" id="KW-0812">Transmembrane</keyword>
<proteinExistence type="inferred from homology"/>
<dbReference type="InterPro" id="IPR004843">
    <property type="entry name" value="Calcineurin-like_PHP"/>
</dbReference>
<evidence type="ECO:0000313" key="9">
    <source>
        <dbReference type="EMBL" id="CAF1205854.1"/>
    </source>
</evidence>
<dbReference type="Gene3D" id="3.60.21.10">
    <property type="match status" value="1"/>
</dbReference>
<dbReference type="InterPro" id="IPR045473">
    <property type="entry name" value="ASM_C"/>
</dbReference>
<keyword evidence="3" id="KW-0964">Secreted</keyword>
<dbReference type="AlphaFoldDB" id="A0A814WRM4"/>
<sequence>MILSFNVWFKRYSLLVWVIFICSLTLYVKSKLNANDKSSVEGFFWVFSDAHVDIHYRNDGDPVTHCRNVSLTNKTRIIRKFGHFDCDAPRELLTSAFTAAINIDSKVDFVIWLGDSTSHRSAGGDTLIPVFENLSQQLRNFFPKTLILPVLGNHDIVLTANRSTRFRDFYNQTQMNLLLTDTDARRTFLKGGYYSIRFQTLRNNKQVMLRFVVLNTGMFQPYILDFFNTKDAIEQIEWFNRTMSEAFELHDRVLLLSHLPFGINEDLLYKFYNLRYEEQLLTIINRYSSIIIMCLSGHRHFDILRVYSSGNITMGILNHAAISPVGYLTQPSIRKYSYDKQRLVLTDYEQYSLNVLEAERTQNDHWSLTYRFSSWYYQRKEITSESLFHLVQLIRRESFYLKRFLLNKHHSGKRLIKNHDIIHSLCALTLFNFDEFILCSRILKNRNYSYDNLIGNHSLDINVHENEQWREYRMVYLRVLLGVFIFLLKCCCHRDKTEFFQVQQTILFPYLIDRMELTTTSLPFLHSEP</sequence>
<dbReference type="SUPFAM" id="SSF56300">
    <property type="entry name" value="Metallo-dependent phosphatases"/>
    <property type="match status" value="1"/>
</dbReference>
<evidence type="ECO:0000259" key="8">
    <source>
        <dbReference type="Pfam" id="PF19272"/>
    </source>
</evidence>
<protein>
    <submittedName>
        <fullName evidence="9">Uncharacterized protein</fullName>
    </submittedName>
</protein>
<dbReference type="OrthoDB" id="348678at2759"/>
<feature type="domain" description="Sphingomyelin phosphodiesterase C-terminal" evidence="8">
    <location>
        <begin position="330"/>
        <end position="393"/>
    </location>
</feature>
<dbReference type="PANTHER" id="PTHR10340:SF57">
    <property type="entry name" value="METALLOPHOS DOMAIN-CONTAINING PROTEIN"/>
    <property type="match status" value="1"/>
</dbReference>
<dbReference type="Pfam" id="PF19272">
    <property type="entry name" value="ASMase_C"/>
    <property type="match status" value="1"/>
</dbReference>
<evidence type="ECO:0000256" key="2">
    <source>
        <dbReference type="ARBA" id="ARBA00008234"/>
    </source>
</evidence>
<dbReference type="GO" id="GO:0008081">
    <property type="term" value="F:phosphoric diester hydrolase activity"/>
    <property type="evidence" value="ECO:0007669"/>
    <property type="project" value="TreeGrafter"/>
</dbReference>
<dbReference type="Pfam" id="PF00149">
    <property type="entry name" value="Metallophos"/>
    <property type="match status" value="1"/>
</dbReference>
<accession>A0A814WRM4</accession>
<feature type="transmembrane region" description="Helical" evidence="6">
    <location>
        <begin position="12"/>
        <end position="28"/>
    </location>
</feature>
<dbReference type="Proteomes" id="UP000663852">
    <property type="component" value="Unassembled WGS sequence"/>
</dbReference>
<keyword evidence="5" id="KW-0325">Glycoprotein</keyword>
<evidence type="ECO:0000256" key="3">
    <source>
        <dbReference type="ARBA" id="ARBA00022525"/>
    </source>
</evidence>
<reference evidence="9" key="1">
    <citation type="submission" date="2021-02" db="EMBL/GenBank/DDBJ databases">
        <authorList>
            <person name="Nowell W R."/>
        </authorList>
    </citation>
    <scope>NUCLEOTIDE SEQUENCE</scope>
</reference>
<keyword evidence="6" id="KW-1133">Transmembrane helix</keyword>
<evidence type="ECO:0000313" key="10">
    <source>
        <dbReference type="Proteomes" id="UP000663852"/>
    </source>
</evidence>
<dbReference type="InterPro" id="IPR029052">
    <property type="entry name" value="Metallo-depent_PP-like"/>
</dbReference>
<evidence type="ECO:0000256" key="6">
    <source>
        <dbReference type="SAM" id="Phobius"/>
    </source>
</evidence>
<comment type="caution">
    <text evidence="9">The sequence shown here is derived from an EMBL/GenBank/DDBJ whole genome shotgun (WGS) entry which is preliminary data.</text>
</comment>
<evidence type="ECO:0000259" key="7">
    <source>
        <dbReference type="Pfam" id="PF00149"/>
    </source>
</evidence>
<organism evidence="9 10">
    <name type="scientific">Adineta ricciae</name>
    <name type="common">Rotifer</name>
    <dbReference type="NCBI Taxonomy" id="249248"/>
    <lineage>
        <taxon>Eukaryota</taxon>
        <taxon>Metazoa</taxon>
        <taxon>Spiralia</taxon>
        <taxon>Gnathifera</taxon>
        <taxon>Rotifera</taxon>
        <taxon>Eurotatoria</taxon>
        <taxon>Bdelloidea</taxon>
        <taxon>Adinetida</taxon>
        <taxon>Adinetidae</taxon>
        <taxon>Adineta</taxon>
    </lineage>
</organism>
<comment type="subcellular location">
    <subcellularLocation>
        <location evidence="1">Secreted</location>
    </subcellularLocation>
</comment>
<keyword evidence="4" id="KW-0378">Hydrolase</keyword>
<evidence type="ECO:0000256" key="1">
    <source>
        <dbReference type="ARBA" id="ARBA00004613"/>
    </source>
</evidence>
<evidence type="ECO:0000256" key="5">
    <source>
        <dbReference type="ARBA" id="ARBA00023180"/>
    </source>
</evidence>
<keyword evidence="6" id="KW-0472">Membrane</keyword>
<feature type="domain" description="Calcineurin-like phosphoesterase" evidence="7">
    <location>
        <begin position="44"/>
        <end position="300"/>
    </location>
</feature>
<dbReference type="PANTHER" id="PTHR10340">
    <property type="entry name" value="SPHINGOMYELIN PHOSPHODIESTERASE"/>
    <property type="match status" value="1"/>
</dbReference>
<name>A0A814WRM4_ADIRI</name>
<dbReference type="GO" id="GO:0005615">
    <property type="term" value="C:extracellular space"/>
    <property type="evidence" value="ECO:0007669"/>
    <property type="project" value="TreeGrafter"/>
</dbReference>
<comment type="similarity">
    <text evidence="2">Belongs to the acid sphingomyelinase family.</text>
</comment>
<gene>
    <name evidence="9" type="ORF">EDS130_LOCUS25621</name>
</gene>